<evidence type="ECO:0000313" key="5">
    <source>
        <dbReference type="Proteomes" id="UP000812982"/>
    </source>
</evidence>
<accession>A0ABS6KIV0</accession>
<dbReference type="Pfam" id="PF18878">
    <property type="entry name" value="PPE-PPW"/>
    <property type="match status" value="1"/>
</dbReference>
<dbReference type="InterPro" id="IPR043641">
    <property type="entry name" value="PPE-PPW_C"/>
</dbReference>
<feature type="compositionally biased region" description="Basic residues" evidence="1">
    <location>
        <begin position="381"/>
        <end position="391"/>
    </location>
</feature>
<dbReference type="Proteomes" id="UP000812982">
    <property type="component" value="Unassembled WGS sequence"/>
</dbReference>
<dbReference type="Pfam" id="PF00823">
    <property type="entry name" value="PPE"/>
    <property type="match status" value="1"/>
</dbReference>
<reference evidence="4 5" key="1">
    <citation type="journal article" date="2021" name="Sci. Rep.">
        <title>Phenotypic and genomic hallmarks of a novel, potentially pathogenic rapidly growing Mycobacterium species related to the Mycobacterium fortuitum complex.</title>
        <authorList>
            <person name="Gharbi R."/>
            <person name="Khanna V."/>
            <person name="Frigui W."/>
            <person name="Mhenni B."/>
            <person name="Brosch R."/>
            <person name="Mardassi H."/>
        </authorList>
    </citation>
    <scope>NUCLEOTIDE SEQUENCE [LARGE SCALE GENOMIC DNA]</scope>
    <source>
        <strain evidence="4 5">TNTM28</strain>
    </source>
</reference>
<evidence type="ECO:0000259" key="3">
    <source>
        <dbReference type="Pfam" id="PF18878"/>
    </source>
</evidence>
<evidence type="ECO:0000313" key="4">
    <source>
        <dbReference type="EMBL" id="MBU9763532.1"/>
    </source>
</evidence>
<organism evidence="4 5">
    <name type="scientific">[Mycobacterium] fortunisiensis</name>
    <dbReference type="NCBI Taxonomy" id="2600579"/>
    <lineage>
        <taxon>Bacteria</taxon>
        <taxon>Bacillati</taxon>
        <taxon>Actinomycetota</taxon>
        <taxon>Actinomycetes</taxon>
        <taxon>Mycobacteriales</taxon>
        <taxon>Mycobacteriaceae</taxon>
        <taxon>Mycolicibacterium</taxon>
    </lineage>
</organism>
<gene>
    <name evidence="4" type="ORF">FR943_06705</name>
</gene>
<keyword evidence="5" id="KW-1185">Reference proteome</keyword>
<dbReference type="InterPro" id="IPR000030">
    <property type="entry name" value="PPE_dom"/>
</dbReference>
<feature type="region of interest" description="Disordered" evidence="1">
    <location>
        <begin position="351"/>
        <end position="404"/>
    </location>
</feature>
<protein>
    <submittedName>
        <fullName evidence="4">PPE family protein</fullName>
    </submittedName>
</protein>
<feature type="compositionally biased region" description="Low complexity" evidence="1">
    <location>
        <begin position="362"/>
        <end position="380"/>
    </location>
</feature>
<evidence type="ECO:0000259" key="2">
    <source>
        <dbReference type="Pfam" id="PF00823"/>
    </source>
</evidence>
<dbReference type="PANTHER" id="PTHR46766:SF1">
    <property type="entry name" value="GLUTAMINE-RICH PROTEIN 2"/>
    <property type="match status" value="1"/>
</dbReference>
<evidence type="ECO:0000256" key="1">
    <source>
        <dbReference type="SAM" id="MobiDB-lite"/>
    </source>
</evidence>
<name>A0ABS6KIV0_9MYCO</name>
<dbReference type="EMBL" id="VOMB01000009">
    <property type="protein sequence ID" value="MBU9763532.1"/>
    <property type="molecule type" value="Genomic_DNA"/>
</dbReference>
<feature type="domain" description="PPE-PPW subfamily C-terminal" evidence="3">
    <location>
        <begin position="423"/>
        <end position="471"/>
    </location>
</feature>
<dbReference type="RefSeq" id="WP_217155558.1">
    <property type="nucleotide sequence ID" value="NZ_VOMB01000009.1"/>
</dbReference>
<feature type="domain" description="PPE" evidence="2">
    <location>
        <begin position="5"/>
        <end position="166"/>
    </location>
</feature>
<dbReference type="PANTHER" id="PTHR46766">
    <property type="entry name" value="GLUTAMINE-RICH PROTEIN 2"/>
    <property type="match status" value="1"/>
</dbReference>
<proteinExistence type="predicted"/>
<sequence>MTPIWMALPPEVHSTLLSSGPGPGDMLAAAGAWHVLSNEYASAATELAAVLDTVQAGAWEGPSAERYVAAHVPYLAWLSQTSADGAAAAAQHEAAAAAYLSAMVEMPPLAELSANHITHAALVATNFFGLNTIPIALNEADYARMWIQAATTMGLYQAQSAVALDAVPATQAAPPILAPGGEAGGQSASPETGAGDTGAIDGFPFLGEAIKALQDFVANPNPASLLALLVNGGLFAAYESLNVPIYAALTSPLWGTAVGLSLASIGLAIPLGIEQPAIDQPGQPEQQPANRTLPAEHRQQPPVLAGMSAPVSGAGAAAPSAVSATTAAPAPAAPAAALNYAVLTAGDEPPDAGFSPTAKDGSPALVPAAGSVAAASAHSPARARRRRRGRAKNPAPRFMDMNVTVDPEPAAPPDEQLGCGVRTSDRGAGWMGFSGTGSVGTAGAAGLVEQDGTNSVDGTVIELEPLLPNTWNREI</sequence>
<comment type="caution">
    <text evidence="4">The sequence shown here is derived from an EMBL/GenBank/DDBJ whole genome shotgun (WGS) entry which is preliminary data.</text>
</comment>